<dbReference type="InterPro" id="IPR050581">
    <property type="entry name" value="CRR_secretory_protein"/>
</dbReference>
<dbReference type="PANTHER" id="PTHR32411">
    <property type="entry name" value="CYSTEINE-RICH REPEAT SECRETORY PROTEIN 38-RELATED"/>
    <property type="match status" value="1"/>
</dbReference>
<comment type="subcellular location">
    <subcellularLocation>
        <location evidence="1">Secreted</location>
    </subcellularLocation>
</comment>
<feature type="chain" id="PRO_5024293718" description="Gnk2-homologous domain-containing protein" evidence="6">
    <location>
        <begin position="21"/>
        <end position="289"/>
    </location>
</feature>
<evidence type="ECO:0000259" key="7">
    <source>
        <dbReference type="PROSITE" id="PS51473"/>
    </source>
</evidence>
<proteinExistence type="inferred from homology"/>
<evidence type="ECO:0000256" key="6">
    <source>
        <dbReference type="SAM" id="SignalP"/>
    </source>
</evidence>
<dbReference type="Proteomes" id="UP000327013">
    <property type="component" value="Chromosome 1"/>
</dbReference>
<evidence type="ECO:0000256" key="2">
    <source>
        <dbReference type="ARBA" id="ARBA00022525"/>
    </source>
</evidence>
<evidence type="ECO:0000256" key="4">
    <source>
        <dbReference type="ARBA" id="ARBA00022737"/>
    </source>
</evidence>
<dbReference type="EMBL" id="CM017321">
    <property type="protein sequence ID" value="KAE7995913.1"/>
    <property type="molecule type" value="Genomic_DNA"/>
</dbReference>
<evidence type="ECO:0000313" key="9">
    <source>
        <dbReference type="Proteomes" id="UP000327013"/>
    </source>
</evidence>
<sequence>MSSFSISLLTFSLLVQNTFGAGPLFHFCSSSENFTANDPYGSNLRKLMGSLYSQTPPMGFGLGSLGQDPYKTYGLALCRGDVKATDCRNCFNEASNEIGKRCPHNKGAIIWYDNCLLKYLNEDFHGQIDSKNKFYMWNLRNVSDPTTINQRTKELFSLLTKKASGTPKLYAVGEVELGKWRKLYGLAQCTRDLSGSDCFKCLDGITGELPHCCNGKEGGRVVVGELKLGKSRKLYGLAQCTRDLSGSDCFKCLDGVTGDLPHCCNGKEGGRVVGGSCNIRFEIYPFITA</sequence>
<evidence type="ECO:0000256" key="3">
    <source>
        <dbReference type="ARBA" id="ARBA00022729"/>
    </source>
</evidence>
<protein>
    <recommendedName>
        <fullName evidence="7">Gnk2-homologous domain-containing protein</fullName>
    </recommendedName>
</protein>
<keyword evidence="2" id="KW-0964">Secreted</keyword>
<feature type="domain" description="Gnk2-homologous" evidence="7">
    <location>
        <begin position="180"/>
        <end position="286"/>
    </location>
</feature>
<dbReference type="CDD" id="cd23509">
    <property type="entry name" value="Gnk2-like"/>
    <property type="match status" value="2"/>
</dbReference>
<gene>
    <name evidence="8" type="ORF">FH972_000673</name>
</gene>
<evidence type="ECO:0000313" key="8">
    <source>
        <dbReference type="EMBL" id="KAE7995913.1"/>
    </source>
</evidence>
<dbReference type="Gene3D" id="3.30.430.20">
    <property type="entry name" value="Gnk2 domain, C-X8-C-X2-C motif"/>
    <property type="match status" value="3"/>
</dbReference>
<feature type="signal peptide" evidence="6">
    <location>
        <begin position="1"/>
        <end position="20"/>
    </location>
</feature>
<keyword evidence="4" id="KW-0677">Repeat</keyword>
<dbReference type="PANTHER" id="PTHR32411:SF43">
    <property type="entry name" value="CYSTEINE-RICH REPEAT SECRETORY PROTEIN 38"/>
    <property type="match status" value="1"/>
</dbReference>
<dbReference type="InterPro" id="IPR038408">
    <property type="entry name" value="GNK2_sf"/>
</dbReference>
<dbReference type="PROSITE" id="PS51473">
    <property type="entry name" value="GNK2"/>
    <property type="match status" value="2"/>
</dbReference>
<feature type="domain" description="Gnk2-homologous" evidence="7">
    <location>
        <begin position="22"/>
        <end position="124"/>
    </location>
</feature>
<evidence type="ECO:0000256" key="5">
    <source>
        <dbReference type="ARBA" id="ARBA00038515"/>
    </source>
</evidence>
<dbReference type="InterPro" id="IPR002902">
    <property type="entry name" value="GNK2"/>
</dbReference>
<accession>A0A5N6QCI2</accession>
<name>A0A5N6QCI2_9ROSI</name>
<dbReference type="Pfam" id="PF01657">
    <property type="entry name" value="Stress-antifung"/>
    <property type="match status" value="3"/>
</dbReference>
<organism evidence="8 9">
    <name type="scientific">Carpinus fangiana</name>
    <dbReference type="NCBI Taxonomy" id="176857"/>
    <lineage>
        <taxon>Eukaryota</taxon>
        <taxon>Viridiplantae</taxon>
        <taxon>Streptophyta</taxon>
        <taxon>Embryophyta</taxon>
        <taxon>Tracheophyta</taxon>
        <taxon>Spermatophyta</taxon>
        <taxon>Magnoliopsida</taxon>
        <taxon>eudicotyledons</taxon>
        <taxon>Gunneridae</taxon>
        <taxon>Pentapetalae</taxon>
        <taxon>rosids</taxon>
        <taxon>fabids</taxon>
        <taxon>Fagales</taxon>
        <taxon>Betulaceae</taxon>
        <taxon>Carpinus</taxon>
    </lineage>
</organism>
<keyword evidence="3 6" id="KW-0732">Signal</keyword>
<comment type="similarity">
    <text evidence="5">Belongs to the cysteine-rich repeat secretory protein family.</text>
</comment>
<dbReference type="AlphaFoldDB" id="A0A5N6QCI2"/>
<dbReference type="OrthoDB" id="696781at2759"/>
<keyword evidence="9" id="KW-1185">Reference proteome</keyword>
<dbReference type="GO" id="GO:0005576">
    <property type="term" value="C:extracellular region"/>
    <property type="evidence" value="ECO:0007669"/>
    <property type="project" value="UniProtKB-SubCell"/>
</dbReference>
<evidence type="ECO:0000256" key="1">
    <source>
        <dbReference type="ARBA" id="ARBA00004613"/>
    </source>
</evidence>
<reference evidence="8 9" key="1">
    <citation type="submission" date="2019-06" db="EMBL/GenBank/DDBJ databases">
        <title>A chromosomal-level reference genome of Carpinus fangiana (Coryloideae, Betulaceae).</title>
        <authorList>
            <person name="Yang X."/>
            <person name="Wang Z."/>
            <person name="Zhang L."/>
            <person name="Hao G."/>
            <person name="Liu J."/>
            <person name="Yang Y."/>
        </authorList>
    </citation>
    <scope>NUCLEOTIDE SEQUENCE [LARGE SCALE GENOMIC DNA]</scope>
    <source>
        <strain evidence="8">Cfa_2016G</strain>
        <tissue evidence="8">Leaf</tissue>
    </source>
</reference>